<evidence type="ECO:0000313" key="2">
    <source>
        <dbReference type="EMBL" id="MBC5658997.1"/>
    </source>
</evidence>
<keyword evidence="1" id="KW-1133">Transmembrane helix</keyword>
<dbReference type="AlphaFoldDB" id="A0A923LBA9"/>
<feature type="transmembrane region" description="Helical" evidence="1">
    <location>
        <begin position="12"/>
        <end position="31"/>
    </location>
</feature>
<gene>
    <name evidence="2" type="ORF">H8S44_04335</name>
</gene>
<evidence type="ECO:0000313" key="3">
    <source>
        <dbReference type="Proteomes" id="UP000649345"/>
    </source>
</evidence>
<dbReference type="EMBL" id="JACOOR010000002">
    <property type="protein sequence ID" value="MBC5658997.1"/>
    <property type="molecule type" value="Genomic_DNA"/>
</dbReference>
<dbReference type="InterPro" id="IPR002798">
    <property type="entry name" value="SpoIIM-like"/>
</dbReference>
<feature type="transmembrane region" description="Helical" evidence="1">
    <location>
        <begin position="106"/>
        <end position="129"/>
    </location>
</feature>
<accession>A0A923LBA9</accession>
<dbReference type="RefSeq" id="WP_186873110.1">
    <property type="nucleotide sequence ID" value="NZ_JACOOR010000002.1"/>
</dbReference>
<dbReference type="Proteomes" id="UP000649345">
    <property type="component" value="Unassembled WGS sequence"/>
</dbReference>
<evidence type="ECO:0000256" key="1">
    <source>
        <dbReference type="SAM" id="Phobius"/>
    </source>
</evidence>
<proteinExistence type="predicted"/>
<reference evidence="2" key="1">
    <citation type="submission" date="2020-08" db="EMBL/GenBank/DDBJ databases">
        <title>Genome public.</title>
        <authorList>
            <person name="Liu C."/>
            <person name="Sun Q."/>
        </authorList>
    </citation>
    <scope>NUCLEOTIDE SEQUENCE</scope>
    <source>
        <strain evidence="2">NSJ-68</strain>
    </source>
</reference>
<feature type="transmembrane region" description="Helical" evidence="1">
    <location>
        <begin position="72"/>
        <end position="94"/>
    </location>
</feature>
<dbReference type="Pfam" id="PF01944">
    <property type="entry name" value="SpoIIM"/>
    <property type="match status" value="1"/>
</dbReference>
<protein>
    <submittedName>
        <fullName evidence="2">Stage II sporulation protein M</fullName>
    </submittedName>
</protein>
<keyword evidence="1" id="KW-0812">Transmembrane</keyword>
<keyword evidence="3" id="KW-1185">Reference proteome</keyword>
<feature type="transmembrane region" description="Helical" evidence="1">
    <location>
        <begin position="161"/>
        <end position="183"/>
    </location>
</feature>
<organism evidence="2 3">
    <name type="scientific">Anaerosacchariphilus hominis</name>
    <dbReference type="NCBI Taxonomy" id="2763017"/>
    <lineage>
        <taxon>Bacteria</taxon>
        <taxon>Bacillati</taxon>
        <taxon>Bacillota</taxon>
        <taxon>Clostridia</taxon>
        <taxon>Lachnospirales</taxon>
        <taxon>Lachnospiraceae</taxon>
        <taxon>Anaerosacchariphilus</taxon>
    </lineage>
</organism>
<sequence length="198" mass="22389">MKKRYMDSRNRFLPLFLAGFAMGILYILIFGKNVARETSLMSRYFFSKYQQIEFASDELFWYIWRSRWSVTAVLWLTGLTVLGTAAVYIFLFWIGMALGVTVTTAAVKLGFMGVLLCVASGLPQFVLYIPAGCWFLKKVQEMSVGQEGGRAWHSGKNQTRFYALVGLVACLLTLLGVFLEAYVNPMFLKTLLSSKAFS</sequence>
<keyword evidence="1" id="KW-0472">Membrane</keyword>
<comment type="caution">
    <text evidence="2">The sequence shown here is derived from an EMBL/GenBank/DDBJ whole genome shotgun (WGS) entry which is preliminary data.</text>
</comment>
<name>A0A923LBA9_9FIRM</name>